<dbReference type="PANTHER" id="PTHR43553:SF27">
    <property type="entry name" value="ENERGY-COUPLING FACTOR TRANSPORTER ATP-BINDING PROTEIN ECFA2"/>
    <property type="match status" value="1"/>
</dbReference>
<evidence type="ECO:0000256" key="3">
    <source>
        <dbReference type="ARBA" id="ARBA00022475"/>
    </source>
</evidence>
<feature type="domain" description="ABC transporter" evidence="9">
    <location>
        <begin position="5"/>
        <end position="244"/>
    </location>
</feature>
<accession>A0A7W2AH57</accession>
<organism evidence="10 11">
    <name type="scientific">Thermoactinomyces daqus</name>
    <dbReference type="NCBI Taxonomy" id="1329516"/>
    <lineage>
        <taxon>Bacteria</taxon>
        <taxon>Bacillati</taxon>
        <taxon>Bacillota</taxon>
        <taxon>Bacilli</taxon>
        <taxon>Bacillales</taxon>
        <taxon>Thermoactinomycetaceae</taxon>
        <taxon>Thermoactinomyces</taxon>
    </lineage>
</organism>
<evidence type="ECO:0000256" key="5">
    <source>
        <dbReference type="ARBA" id="ARBA00022840"/>
    </source>
</evidence>
<evidence type="ECO:0000313" key="10">
    <source>
        <dbReference type="EMBL" id="MBA4542326.1"/>
    </source>
</evidence>
<keyword evidence="6" id="KW-1278">Translocase</keyword>
<dbReference type="EMBL" id="JACEIP010000006">
    <property type="protein sequence ID" value="MBA4542326.1"/>
    <property type="molecule type" value="Genomic_DNA"/>
</dbReference>
<name>A0A7W2AH57_9BACL</name>
<dbReference type="Gene3D" id="3.40.50.300">
    <property type="entry name" value="P-loop containing nucleotide triphosphate hydrolases"/>
    <property type="match status" value="1"/>
</dbReference>
<dbReference type="Proteomes" id="UP000530514">
    <property type="component" value="Unassembled WGS sequence"/>
</dbReference>
<dbReference type="PROSITE" id="PS00211">
    <property type="entry name" value="ABC_TRANSPORTER_1"/>
    <property type="match status" value="1"/>
</dbReference>
<keyword evidence="11" id="KW-1185">Reference proteome</keyword>
<comment type="subunit">
    <text evidence="8">Forms a stable energy-coupling factor (ECF) transporter complex composed of 2 membrane-embedded substrate-binding proteins (S component), 2 ATP-binding proteins (A component) and 2 transmembrane proteins (T component).</text>
</comment>
<evidence type="ECO:0000256" key="7">
    <source>
        <dbReference type="ARBA" id="ARBA00023136"/>
    </source>
</evidence>
<dbReference type="SUPFAM" id="SSF52540">
    <property type="entry name" value="P-loop containing nucleoside triphosphate hydrolases"/>
    <property type="match status" value="1"/>
</dbReference>
<dbReference type="CDD" id="cd03225">
    <property type="entry name" value="ABC_cobalt_CbiO_domain1"/>
    <property type="match status" value="1"/>
</dbReference>
<dbReference type="PANTHER" id="PTHR43553">
    <property type="entry name" value="HEAVY METAL TRANSPORTER"/>
    <property type="match status" value="1"/>
</dbReference>
<gene>
    <name evidence="10" type="ORF">H1164_05345</name>
</gene>
<dbReference type="Pfam" id="PF00005">
    <property type="entry name" value="ABC_tran"/>
    <property type="match status" value="1"/>
</dbReference>
<dbReference type="InterPro" id="IPR015856">
    <property type="entry name" value="ABC_transpr_CbiO/EcfA_su"/>
</dbReference>
<evidence type="ECO:0000313" key="11">
    <source>
        <dbReference type="Proteomes" id="UP000530514"/>
    </source>
</evidence>
<keyword evidence="4 8" id="KW-0547">Nucleotide-binding</keyword>
<dbReference type="AlphaFoldDB" id="A0A7W2AH57"/>
<keyword evidence="2 8" id="KW-0813">Transport</keyword>
<comment type="subcellular location">
    <subcellularLocation>
        <location evidence="1 8">Cell membrane</location>
        <topology evidence="1 8">Peripheral membrane protein</topology>
    </subcellularLocation>
</comment>
<dbReference type="GO" id="GO:0015087">
    <property type="term" value="F:cobalt ion transmembrane transporter activity"/>
    <property type="evidence" value="ECO:0007669"/>
    <property type="project" value="UniProtKB-ARBA"/>
</dbReference>
<dbReference type="GO" id="GO:0005524">
    <property type="term" value="F:ATP binding"/>
    <property type="evidence" value="ECO:0007669"/>
    <property type="project" value="UniProtKB-UniRule"/>
</dbReference>
<reference evidence="10 11" key="1">
    <citation type="submission" date="2020-07" db="EMBL/GenBank/DDBJ databases">
        <authorList>
            <person name="Feng H."/>
        </authorList>
    </citation>
    <scope>NUCLEOTIDE SEQUENCE [LARGE SCALE GENOMIC DNA]</scope>
    <source>
        <strain evidence="11">s-11</strain>
    </source>
</reference>
<comment type="caution">
    <text evidence="10">The sequence shown here is derived from an EMBL/GenBank/DDBJ whole genome shotgun (WGS) entry which is preliminary data.</text>
</comment>
<dbReference type="GO" id="GO:0016887">
    <property type="term" value="F:ATP hydrolysis activity"/>
    <property type="evidence" value="ECO:0007669"/>
    <property type="project" value="InterPro"/>
</dbReference>
<dbReference type="EC" id="7.-.-.-" evidence="8"/>
<keyword evidence="5 8" id="KW-0067">ATP-binding</keyword>
<evidence type="ECO:0000256" key="8">
    <source>
        <dbReference type="RuleBase" id="RU365104"/>
    </source>
</evidence>
<dbReference type="PROSITE" id="PS50893">
    <property type="entry name" value="ABC_TRANSPORTER_2"/>
    <property type="match status" value="1"/>
</dbReference>
<sequence length="287" mass="31643">MEIVVRDLEVVYQSGTPWMKKALDGVNLTVPGGSFTAILGVTGSGKSTLIQAIAGLIRPTRGIIRIGSHLIDANRKQTADVRRLIGLVFQYPEHQLFAETVAKDIAFGPTNLGLPQSEVDGRVKQAMEWVGLDSELADRSPFQLSGGQMRRVAIAGVLAISPKILILDEPAAGLDPKGQEEILSLLKRLNQDFGVTVILVSHDMDQAVRYADRFCVLAEGRSVLSGTAKAVFSRADILSSYHLELPEITRFVQLLNRKLDPPLPEDVFTLDELERLLEERRKKRELP</sequence>
<evidence type="ECO:0000256" key="4">
    <source>
        <dbReference type="ARBA" id="ARBA00022741"/>
    </source>
</evidence>
<evidence type="ECO:0000256" key="6">
    <source>
        <dbReference type="ARBA" id="ARBA00022967"/>
    </source>
</evidence>
<proteinExistence type="inferred from homology"/>
<dbReference type="InterPro" id="IPR003593">
    <property type="entry name" value="AAA+_ATPase"/>
</dbReference>
<dbReference type="InterPro" id="IPR030946">
    <property type="entry name" value="EcfA2"/>
</dbReference>
<keyword evidence="7 8" id="KW-0472">Membrane</keyword>
<dbReference type="OrthoDB" id="9784332at2"/>
<dbReference type="RefSeq" id="WP_033100587.1">
    <property type="nucleotide sequence ID" value="NZ_JACEIP010000006.1"/>
</dbReference>
<dbReference type="GO" id="GO:0043190">
    <property type="term" value="C:ATP-binding cassette (ABC) transporter complex"/>
    <property type="evidence" value="ECO:0007669"/>
    <property type="project" value="TreeGrafter"/>
</dbReference>
<dbReference type="InterPro" id="IPR050095">
    <property type="entry name" value="ECF_ABC_transporter_ATP-bd"/>
</dbReference>
<keyword evidence="3 8" id="KW-1003">Cell membrane</keyword>
<dbReference type="InterPro" id="IPR017871">
    <property type="entry name" value="ABC_transporter-like_CS"/>
</dbReference>
<comment type="similarity">
    <text evidence="8">Belongs to the ABC transporter superfamily. Energy-coupling factor EcfA family.</text>
</comment>
<evidence type="ECO:0000256" key="1">
    <source>
        <dbReference type="ARBA" id="ARBA00004202"/>
    </source>
</evidence>
<dbReference type="InterPro" id="IPR027417">
    <property type="entry name" value="P-loop_NTPase"/>
</dbReference>
<dbReference type="SMART" id="SM00382">
    <property type="entry name" value="AAA"/>
    <property type="match status" value="1"/>
</dbReference>
<protein>
    <recommendedName>
        <fullName evidence="8">Energy-coupling factor transporter ATP-binding protein EcfA2</fullName>
        <ecNumber evidence="8">7.-.-.-</ecNumber>
    </recommendedName>
</protein>
<dbReference type="InterPro" id="IPR003439">
    <property type="entry name" value="ABC_transporter-like_ATP-bd"/>
</dbReference>
<dbReference type="NCBIfam" id="TIGR04521">
    <property type="entry name" value="ECF_ATPase_2"/>
    <property type="match status" value="1"/>
</dbReference>
<evidence type="ECO:0000256" key="2">
    <source>
        <dbReference type="ARBA" id="ARBA00022448"/>
    </source>
</evidence>
<dbReference type="FunFam" id="3.40.50.300:FF:000224">
    <property type="entry name" value="Energy-coupling factor transporter ATP-binding protein EcfA"/>
    <property type="match status" value="1"/>
</dbReference>
<comment type="function">
    <text evidence="8">ATP-binding (A) component of a common energy-coupling factor (ECF) ABC-transporter complex.</text>
</comment>
<evidence type="ECO:0000259" key="9">
    <source>
        <dbReference type="PROSITE" id="PS50893"/>
    </source>
</evidence>
<dbReference type="GO" id="GO:0042626">
    <property type="term" value="F:ATPase-coupled transmembrane transporter activity"/>
    <property type="evidence" value="ECO:0007669"/>
    <property type="project" value="TreeGrafter"/>
</dbReference>